<dbReference type="Pfam" id="PF00440">
    <property type="entry name" value="TetR_N"/>
    <property type="match status" value="1"/>
</dbReference>
<keyword evidence="3 5" id="KW-0238">DNA-binding</keyword>
<evidence type="ECO:0000259" key="6">
    <source>
        <dbReference type="PROSITE" id="PS50977"/>
    </source>
</evidence>
<evidence type="ECO:0000256" key="1">
    <source>
        <dbReference type="ARBA" id="ARBA00022491"/>
    </source>
</evidence>
<dbReference type="SUPFAM" id="SSF48498">
    <property type="entry name" value="Tetracyclin repressor-like, C-terminal domain"/>
    <property type="match status" value="1"/>
</dbReference>
<dbReference type="RefSeq" id="WP_344450348.1">
    <property type="nucleotide sequence ID" value="NZ_BAAATZ010000007.1"/>
</dbReference>
<evidence type="ECO:0000313" key="7">
    <source>
        <dbReference type="EMBL" id="GAA2724894.1"/>
    </source>
</evidence>
<dbReference type="PANTHER" id="PTHR30055:SF234">
    <property type="entry name" value="HTH-TYPE TRANSCRIPTIONAL REGULATOR BETI"/>
    <property type="match status" value="1"/>
</dbReference>
<keyword evidence="4" id="KW-0804">Transcription</keyword>
<organism evidence="7 8">
    <name type="scientific">Actinocorallia aurantiaca</name>
    <dbReference type="NCBI Taxonomy" id="46204"/>
    <lineage>
        <taxon>Bacteria</taxon>
        <taxon>Bacillati</taxon>
        <taxon>Actinomycetota</taxon>
        <taxon>Actinomycetes</taxon>
        <taxon>Streptosporangiales</taxon>
        <taxon>Thermomonosporaceae</taxon>
        <taxon>Actinocorallia</taxon>
    </lineage>
</organism>
<reference evidence="8" key="1">
    <citation type="journal article" date="2019" name="Int. J. Syst. Evol. Microbiol.">
        <title>The Global Catalogue of Microorganisms (GCM) 10K type strain sequencing project: providing services to taxonomists for standard genome sequencing and annotation.</title>
        <authorList>
            <consortium name="The Broad Institute Genomics Platform"/>
            <consortium name="The Broad Institute Genome Sequencing Center for Infectious Disease"/>
            <person name="Wu L."/>
            <person name="Ma J."/>
        </authorList>
    </citation>
    <scope>NUCLEOTIDE SEQUENCE [LARGE SCALE GENOMIC DNA]</scope>
    <source>
        <strain evidence="8">JCM 8201</strain>
    </source>
</reference>
<evidence type="ECO:0000256" key="5">
    <source>
        <dbReference type="PROSITE-ProRule" id="PRU00335"/>
    </source>
</evidence>
<dbReference type="EMBL" id="BAAATZ010000007">
    <property type="protein sequence ID" value="GAA2724894.1"/>
    <property type="molecule type" value="Genomic_DNA"/>
</dbReference>
<evidence type="ECO:0000256" key="4">
    <source>
        <dbReference type="ARBA" id="ARBA00023163"/>
    </source>
</evidence>
<dbReference type="InterPro" id="IPR001647">
    <property type="entry name" value="HTH_TetR"/>
</dbReference>
<proteinExistence type="predicted"/>
<dbReference type="Pfam" id="PF13977">
    <property type="entry name" value="TetR_C_6"/>
    <property type="match status" value="1"/>
</dbReference>
<sequence>MVRPRTTSDEEILAAAARAVGQVGAARLTLAAVAREAGLAPATLVQRFGSKRGLLLALAKHGSEGGASPFEAARAAHRSPLAALHAALAALAAPVESPERMANNLSFLQLDLTDPEFREHAAADARRTNRRIADLLTDAVAAGELETRVNVPRLARAVQVAYNGALILWSLTGDTPLKQALRADVDEVLDPHRSASS</sequence>
<protein>
    <submittedName>
        <fullName evidence="7">TetR/AcrR family transcriptional regulator</fullName>
    </submittedName>
</protein>
<comment type="caution">
    <text evidence="7">The sequence shown here is derived from an EMBL/GenBank/DDBJ whole genome shotgun (WGS) entry which is preliminary data.</text>
</comment>
<dbReference type="Gene3D" id="1.10.357.10">
    <property type="entry name" value="Tetracycline Repressor, domain 2"/>
    <property type="match status" value="1"/>
</dbReference>
<dbReference type="InterPro" id="IPR009057">
    <property type="entry name" value="Homeodomain-like_sf"/>
</dbReference>
<dbReference type="SUPFAM" id="SSF46689">
    <property type="entry name" value="Homeodomain-like"/>
    <property type="match status" value="1"/>
</dbReference>
<gene>
    <name evidence="7" type="ORF">GCM10010439_23610</name>
</gene>
<feature type="domain" description="HTH tetR-type" evidence="6">
    <location>
        <begin position="6"/>
        <end position="66"/>
    </location>
</feature>
<dbReference type="InterPro" id="IPR039538">
    <property type="entry name" value="BetI_C"/>
</dbReference>
<keyword evidence="8" id="KW-1185">Reference proteome</keyword>
<accession>A0ABP6GJP8</accession>
<evidence type="ECO:0000256" key="3">
    <source>
        <dbReference type="ARBA" id="ARBA00023125"/>
    </source>
</evidence>
<evidence type="ECO:0000313" key="8">
    <source>
        <dbReference type="Proteomes" id="UP001501842"/>
    </source>
</evidence>
<dbReference type="InterPro" id="IPR050109">
    <property type="entry name" value="HTH-type_TetR-like_transc_reg"/>
</dbReference>
<keyword evidence="1" id="KW-0678">Repressor</keyword>
<name>A0ABP6GJP8_9ACTN</name>
<evidence type="ECO:0000256" key="2">
    <source>
        <dbReference type="ARBA" id="ARBA00023015"/>
    </source>
</evidence>
<keyword evidence="2" id="KW-0805">Transcription regulation</keyword>
<feature type="DNA-binding region" description="H-T-H motif" evidence="5">
    <location>
        <begin position="29"/>
        <end position="48"/>
    </location>
</feature>
<dbReference type="Proteomes" id="UP001501842">
    <property type="component" value="Unassembled WGS sequence"/>
</dbReference>
<dbReference type="InterPro" id="IPR036271">
    <property type="entry name" value="Tet_transcr_reg_TetR-rel_C_sf"/>
</dbReference>
<dbReference type="PROSITE" id="PS50977">
    <property type="entry name" value="HTH_TETR_2"/>
    <property type="match status" value="1"/>
</dbReference>
<dbReference type="PANTHER" id="PTHR30055">
    <property type="entry name" value="HTH-TYPE TRANSCRIPTIONAL REGULATOR RUTR"/>
    <property type="match status" value="1"/>
</dbReference>